<feature type="domain" description="Aprataxin C2HE/C2H2/C2HC zinc finger" evidence="1">
    <location>
        <begin position="191"/>
        <end position="246"/>
    </location>
</feature>
<dbReference type="PANTHER" id="PTHR12486">
    <property type="entry name" value="APRATAXIN-RELATED"/>
    <property type="match status" value="1"/>
</dbReference>
<dbReference type="OrthoDB" id="3512845at2759"/>
<reference evidence="2" key="1">
    <citation type="submission" date="2021-08" db="EMBL/GenBank/DDBJ databases">
        <title>WGS assembly of Ceratopteris richardii.</title>
        <authorList>
            <person name="Marchant D.B."/>
            <person name="Chen G."/>
            <person name="Jenkins J."/>
            <person name="Shu S."/>
            <person name="Leebens-Mack J."/>
            <person name="Grimwood J."/>
            <person name="Schmutz J."/>
            <person name="Soltis P."/>
            <person name="Soltis D."/>
            <person name="Chen Z.-H."/>
        </authorList>
    </citation>
    <scope>NUCLEOTIDE SEQUENCE</scope>
    <source>
        <strain evidence="2">Whitten #5841</strain>
        <tissue evidence="2">Leaf</tissue>
    </source>
</reference>
<dbReference type="PANTHER" id="PTHR12486:SF4">
    <property type="entry name" value="APRATAXIN"/>
    <property type="match status" value="1"/>
</dbReference>
<dbReference type="GO" id="GO:0033699">
    <property type="term" value="F:DNA 5'-adenosine monophosphate hydrolase activity"/>
    <property type="evidence" value="ECO:0007669"/>
    <property type="project" value="TreeGrafter"/>
</dbReference>
<comment type="caution">
    <text evidence="2">The sequence shown here is derived from an EMBL/GenBank/DDBJ whole genome shotgun (WGS) entry which is preliminary data.</text>
</comment>
<accession>A0A8T2U6K3</accession>
<protein>
    <recommendedName>
        <fullName evidence="1">Aprataxin C2HE/C2H2/C2HC zinc finger domain-containing protein</fullName>
    </recommendedName>
</protein>
<dbReference type="FunFam" id="3.30.428.10:FF:000004">
    <property type="entry name" value="aprataxin isoform X2"/>
    <property type="match status" value="1"/>
</dbReference>
<dbReference type="Gene3D" id="3.30.428.10">
    <property type="entry name" value="HIT-like"/>
    <property type="match status" value="1"/>
</dbReference>
<evidence type="ECO:0000313" key="2">
    <source>
        <dbReference type="EMBL" id="KAH7429403.1"/>
    </source>
</evidence>
<name>A0A8T2U6K3_CERRI</name>
<dbReference type="GO" id="GO:1990165">
    <property type="term" value="F:single-strand break-containing DNA binding"/>
    <property type="evidence" value="ECO:0007669"/>
    <property type="project" value="TreeGrafter"/>
</dbReference>
<dbReference type="AlphaFoldDB" id="A0A8T2U6K3"/>
<dbReference type="InterPro" id="IPR036265">
    <property type="entry name" value="HIT-like_sf"/>
</dbReference>
<dbReference type="GO" id="GO:0030983">
    <property type="term" value="F:mismatched DNA binding"/>
    <property type="evidence" value="ECO:0007669"/>
    <property type="project" value="TreeGrafter"/>
</dbReference>
<dbReference type="Pfam" id="PF11969">
    <property type="entry name" value="DcpS_C"/>
    <property type="match status" value="1"/>
</dbReference>
<dbReference type="GO" id="GO:0003697">
    <property type="term" value="F:single-stranded DNA binding"/>
    <property type="evidence" value="ECO:0007669"/>
    <property type="project" value="TreeGrafter"/>
</dbReference>
<dbReference type="GO" id="GO:0000012">
    <property type="term" value="P:single strand break repair"/>
    <property type="evidence" value="ECO:0007669"/>
    <property type="project" value="TreeGrafter"/>
</dbReference>
<sequence length="265" mass="30748">MLTRCAWSISLVPSRAWSYRSALRNLSHQVIHNVEMDHGKGSPQGPVIYSAVHTDKDMTGIKEKTWEPWAEALRKMAMHPEQHIDTLLQVTQEAVVLHDKFPKGRKHLLVVSRQEGLDCVKDLNRSHIQLLKNLQALGEEWVQNLLNEDQSLVFRLGYHSEPSMRQLHLHVISQDFDSPSLKNKKHWNSFTTSFFRDSKATIEELETTGRVQLYGDEHSIQNLELRCHRCQSTQGNIARLKQHIRMCKAPFPSDLVHKGYLYTWK</sequence>
<dbReference type="InterPro" id="IPR019808">
    <property type="entry name" value="Histidine_triad_CS"/>
</dbReference>
<proteinExistence type="predicted"/>
<evidence type="ECO:0000259" key="1">
    <source>
        <dbReference type="Pfam" id="PF16278"/>
    </source>
</evidence>
<dbReference type="EMBL" id="CM035414">
    <property type="protein sequence ID" value="KAH7429403.1"/>
    <property type="molecule type" value="Genomic_DNA"/>
</dbReference>
<gene>
    <name evidence="2" type="ORF">KP509_09G046400</name>
</gene>
<evidence type="ECO:0000313" key="3">
    <source>
        <dbReference type="Proteomes" id="UP000825935"/>
    </source>
</evidence>
<dbReference type="GO" id="GO:0005634">
    <property type="term" value="C:nucleus"/>
    <property type="evidence" value="ECO:0007669"/>
    <property type="project" value="TreeGrafter"/>
</dbReference>
<dbReference type="OMA" id="CLKTKYH"/>
<dbReference type="SUPFAM" id="SSF54197">
    <property type="entry name" value="HIT-like"/>
    <property type="match status" value="1"/>
</dbReference>
<dbReference type="InterPro" id="IPR032566">
    <property type="entry name" value="Znf-C2HE"/>
</dbReference>
<dbReference type="PROSITE" id="PS00892">
    <property type="entry name" value="HIT_1"/>
    <property type="match status" value="1"/>
</dbReference>
<dbReference type="Proteomes" id="UP000825935">
    <property type="component" value="Chromosome 9"/>
</dbReference>
<dbReference type="Pfam" id="PF16278">
    <property type="entry name" value="zf-C2HE"/>
    <property type="match status" value="1"/>
</dbReference>
<organism evidence="2 3">
    <name type="scientific">Ceratopteris richardii</name>
    <name type="common">Triangle waterfern</name>
    <dbReference type="NCBI Taxonomy" id="49495"/>
    <lineage>
        <taxon>Eukaryota</taxon>
        <taxon>Viridiplantae</taxon>
        <taxon>Streptophyta</taxon>
        <taxon>Embryophyta</taxon>
        <taxon>Tracheophyta</taxon>
        <taxon>Polypodiopsida</taxon>
        <taxon>Polypodiidae</taxon>
        <taxon>Polypodiales</taxon>
        <taxon>Pteridineae</taxon>
        <taxon>Pteridaceae</taxon>
        <taxon>Parkerioideae</taxon>
        <taxon>Ceratopteris</taxon>
    </lineage>
</organism>
<keyword evidence="3" id="KW-1185">Reference proteome</keyword>
<dbReference type="GO" id="GO:0003725">
    <property type="term" value="F:double-stranded RNA binding"/>
    <property type="evidence" value="ECO:0007669"/>
    <property type="project" value="TreeGrafter"/>
</dbReference>